<protein>
    <recommendedName>
        <fullName evidence="4">Cobyric acid synthase</fullName>
    </recommendedName>
</protein>
<dbReference type="HAMAP" id="MF_00028">
    <property type="entry name" value="CobQ"/>
    <property type="match status" value="1"/>
</dbReference>
<dbReference type="RefSeq" id="WP_215435811.1">
    <property type="nucleotide sequence ID" value="NZ_AP025943.1"/>
</dbReference>
<dbReference type="Gene3D" id="3.90.1150.10">
    <property type="entry name" value="Aspartate Aminotransferase, domain 1"/>
    <property type="match status" value="1"/>
</dbReference>
<dbReference type="PANTHER" id="PTHR21343">
    <property type="entry name" value="DETHIOBIOTIN SYNTHETASE"/>
    <property type="match status" value="1"/>
</dbReference>
<dbReference type="PANTHER" id="PTHR21343:SF1">
    <property type="entry name" value="COBYRIC ACID SYNTHASE"/>
    <property type="match status" value="1"/>
</dbReference>
<comment type="function">
    <text evidence="4">Catalyzes amidations at positions B, D, E, and G on adenosylcobyrinic A,C-diamide. NH(2) groups are provided by glutamine, and one molecule of ATP is hydrogenolyzed for each amidation.</text>
</comment>
<feature type="active site" evidence="4">
    <location>
        <position position="803"/>
    </location>
</feature>
<dbReference type="InterPro" id="IPR029062">
    <property type="entry name" value="Class_I_gatase-like"/>
</dbReference>
<dbReference type="NCBIfam" id="TIGR00313">
    <property type="entry name" value="cobQ"/>
    <property type="match status" value="1"/>
</dbReference>
<reference evidence="8" key="1">
    <citation type="submission" date="2022-06" db="EMBL/GenBank/DDBJ databases">
        <title>Akkermansia biwalacus sp. nov., an anaerobic mucin-degrading bacterium isolated from human intestine.</title>
        <authorList>
            <person name="Kobayashi Y."/>
            <person name="Inoue S."/>
            <person name="Kawahara T."/>
            <person name="Kohda N."/>
        </authorList>
    </citation>
    <scope>NUCLEOTIDE SEQUENCE</scope>
    <source>
        <strain evidence="8">WON2089</strain>
    </source>
</reference>
<dbReference type="InterPro" id="IPR015421">
    <property type="entry name" value="PyrdxlP-dep_Trfase_major"/>
</dbReference>
<evidence type="ECO:0000259" key="5">
    <source>
        <dbReference type="Pfam" id="PF00155"/>
    </source>
</evidence>
<comment type="similarity">
    <text evidence="4">Belongs to the CobB/CobQ family. CobQ subfamily.</text>
</comment>
<dbReference type="PROSITE" id="PS51274">
    <property type="entry name" value="GATASE_COBBQ"/>
    <property type="match status" value="1"/>
</dbReference>
<evidence type="ECO:0000259" key="6">
    <source>
        <dbReference type="Pfam" id="PF01656"/>
    </source>
</evidence>
<dbReference type="InterPro" id="IPR004459">
    <property type="entry name" value="CobQ_synth"/>
</dbReference>
<dbReference type="InterPro" id="IPR002586">
    <property type="entry name" value="CobQ/CobB/MinD/ParA_Nub-bd_dom"/>
</dbReference>
<evidence type="ECO:0000259" key="7">
    <source>
        <dbReference type="Pfam" id="PF07685"/>
    </source>
</evidence>
<gene>
    <name evidence="8" type="primary">cobDQ</name>
    <name evidence="4" type="synonym">cobQ</name>
    <name evidence="8" type="ORF">Abiwalacus_00590</name>
</gene>
<dbReference type="Pfam" id="PF07685">
    <property type="entry name" value="GATase_3"/>
    <property type="match status" value="1"/>
</dbReference>
<keyword evidence="9" id="KW-1185">Reference proteome</keyword>
<dbReference type="InterPro" id="IPR011698">
    <property type="entry name" value="GATase_3"/>
</dbReference>
<keyword evidence="3 4" id="KW-0315">Glutamine amidotransferase</keyword>
<dbReference type="EMBL" id="AP025943">
    <property type="protein sequence ID" value="BDL42485.1"/>
    <property type="molecule type" value="Genomic_DNA"/>
</dbReference>
<dbReference type="Gene3D" id="3.40.50.880">
    <property type="match status" value="1"/>
</dbReference>
<dbReference type="Pfam" id="PF00155">
    <property type="entry name" value="Aminotran_1_2"/>
    <property type="match status" value="1"/>
</dbReference>
<feature type="domain" description="CobB/CobQ-like glutamine amidotransferase" evidence="7">
    <location>
        <begin position="628"/>
        <end position="810"/>
    </location>
</feature>
<proteinExistence type="inferred from homology"/>
<dbReference type="CDD" id="cd05389">
    <property type="entry name" value="CobQ_N"/>
    <property type="match status" value="1"/>
</dbReference>
<dbReference type="SUPFAM" id="SSF52540">
    <property type="entry name" value="P-loop containing nucleoside triphosphate hydrolases"/>
    <property type="match status" value="1"/>
</dbReference>
<dbReference type="SUPFAM" id="SSF52317">
    <property type="entry name" value="Class I glutamine amidotransferase-like"/>
    <property type="match status" value="1"/>
</dbReference>
<dbReference type="InterPro" id="IPR004839">
    <property type="entry name" value="Aminotransferase_I/II_large"/>
</dbReference>
<accession>A0ABM7ZCS2</accession>
<dbReference type="Gene3D" id="3.40.50.300">
    <property type="entry name" value="P-loop containing nucleotide triphosphate hydrolases"/>
    <property type="match status" value="1"/>
</dbReference>
<dbReference type="CDD" id="cd01750">
    <property type="entry name" value="GATase1_CobQ"/>
    <property type="match status" value="1"/>
</dbReference>
<dbReference type="Proteomes" id="UP001062263">
    <property type="component" value="Chromosome"/>
</dbReference>
<evidence type="ECO:0000256" key="3">
    <source>
        <dbReference type="ARBA" id="ARBA00022962"/>
    </source>
</evidence>
<dbReference type="InterPro" id="IPR027417">
    <property type="entry name" value="P-loop_NTPase"/>
</dbReference>
<evidence type="ECO:0000313" key="8">
    <source>
        <dbReference type="EMBL" id="BDL42485.1"/>
    </source>
</evidence>
<evidence type="ECO:0000256" key="1">
    <source>
        <dbReference type="ARBA" id="ARBA00004953"/>
    </source>
</evidence>
<evidence type="ECO:0000256" key="4">
    <source>
        <dbReference type="HAMAP-Rule" id="MF_00028"/>
    </source>
</evidence>
<organism evidence="8 9">
    <name type="scientific">Akkermansia biwaensis</name>
    <dbReference type="NCBI Taxonomy" id="2946555"/>
    <lineage>
        <taxon>Bacteria</taxon>
        <taxon>Pseudomonadati</taxon>
        <taxon>Verrucomicrobiota</taxon>
        <taxon>Verrucomicrobiia</taxon>
        <taxon>Verrucomicrobiales</taxon>
        <taxon>Akkermansiaceae</taxon>
        <taxon>Akkermansia</taxon>
    </lineage>
</organism>
<dbReference type="SUPFAM" id="SSF53383">
    <property type="entry name" value="PLP-dependent transferases"/>
    <property type="match status" value="1"/>
</dbReference>
<sequence>MNDFSHGGNLKSLAADARRPERDILDFSVNLRPEGPPEFITCALWRAMNGVTPYPSPDMQELREKAALHYGLSPECFVFGNGANELIHALPCALNLKRAVIPEPAFSEYRLACLRHGVEIDSVPAGEKTSFTPSLSALAERVGTNHKGEKQETAVFLANPCNPSGGLLDKKELFQTIKENPGTVWILDESFINYAGGEKSLLPDAATLPNLVILHSLTKFYGMAGIRCGFAVCCAPLAERLRKNLPAWNVNVFAAAAVRAILKQPSSWAEQERTLNRERRKDLFHRLSALPGAAVLPSCANFLLFRLSGAPSGLASLLLKKHGIAVRDCSNYPGLETGGWFRAGVRTPEEHELLERALRVELDKHAPAILRRPPKSALMIQGTCSDAGKSVLTAALCRIFHQDGFSVAPFKAQNMALNSGVTALGEEMGRAQMVQAQACRIDPDARMNPILLKPHSNTGSQVIVMGKAVGHMEAGEYFTAKRRFWPDVRAAYDSLSDEYDLVCLEGAGSPGEINLKSADVVNMNMARYARAKVLLTGDIDRGGVYASFLGTWMTFSPWERELLAGFVVNKFRGDSSLLAPAHRYMQEHTGKPVLGVIPMIRNINIPEEDRAVLPFEYDESSKHADSLDVAVVMPAHISNFTDFAPLAAEPDVRLRQVRTGDEWGQPDLVILPGTKSVAADLERMRRAGLDSLVRKHAGKGKWILGVCGGLQMLGKEILDPHHQESAEERTPGLGLLELTTTFSPVKTLLNVRRARTPLAPDASGYEIHHGITSHESPCEPLMFREDSSPCGYGKGRVWATYLHGFLDGDEFRRAFINRVRVDSGLPPKPSLHVSHDVDGALDRLADIVRKHLDVNAIYRLLQLKR</sequence>
<dbReference type="InterPro" id="IPR015422">
    <property type="entry name" value="PyrdxlP-dep_Trfase_small"/>
</dbReference>
<dbReference type="NCBIfam" id="NF001989">
    <property type="entry name" value="PRK00784.1"/>
    <property type="match status" value="1"/>
</dbReference>
<dbReference type="Gene3D" id="3.40.640.10">
    <property type="entry name" value="Type I PLP-dependent aspartate aminotransferase-like (Major domain)"/>
    <property type="match status" value="1"/>
</dbReference>
<comment type="pathway">
    <text evidence="1 4">Cofactor biosynthesis; adenosylcobalamin biosynthesis.</text>
</comment>
<feature type="domain" description="Aminotransferase class I/classII large" evidence="5">
    <location>
        <begin position="23"/>
        <end position="352"/>
    </location>
</feature>
<evidence type="ECO:0000313" key="9">
    <source>
        <dbReference type="Proteomes" id="UP001062263"/>
    </source>
</evidence>
<feature type="active site" description="Nucleophile" evidence="4">
    <location>
        <position position="707"/>
    </location>
</feature>
<dbReference type="InterPro" id="IPR047045">
    <property type="entry name" value="CobQ_N"/>
</dbReference>
<dbReference type="InterPro" id="IPR015424">
    <property type="entry name" value="PyrdxlP-dep_Trfase"/>
</dbReference>
<feature type="domain" description="CobQ/CobB/MinD/ParA nucleotide binding" evidence="6">
    <location>
        <begin position="378"/>
        <end position="603"/>
    </location>
</feature>
<dbReference type="Pfam" id="PF01656">
    <property type="entry name" value="CbiA"/>
    <property type="match status" value="1"/>
</dbReference>
<evidence type="ECO:0000256" key="2">
    <source>
        <dbReference type="ARBA" id="ARBA00022573"/>
    </source>
</evidence>
<dbReference type="CDD" id="cd00609">
    <property type="entry name" value="AAT_like"/>
    <property type="match status" value="1"/>
</dbReference>
<dbReference type="InterPro" id="IPR033949">
    <property type="entry name" value="CobQ_GATase1"/>
</dbReference>
<keyword evidence="2 4" id="KW-0169">Cobalamin biosynthesis</keyword>
<name>A0ABM7ZCS2_9BACT</name>